<dbReference type="OrthoDB" id="9776710at2"/>
<dbReference type="RefSeq" id="WP_036824943.1">
    <property type="nucleotide sequence ID" value="NZ_JGVO01000586.1"/>
</dbReference>
<evidence type="ECO:0000256" key="2">
    <source>
        <dbReference type="ARBA" id="ARBA00007543"/>
    </source>
</evidence>
<dbReference type="GO" id="GO:0005886">
    <property type="term" value="C:plasma membrane"/>
    <property type="evidence" value="ECO:0007669"/>
    <property type="project" value="UniProtKB-SubCell"/>
</dbReference>
<evidence type="ECO:0000256" key="4">
    <source>
        <dbReference type="ARBA" id="ARBA00022475"/>
    </source>
</evidence>
<evidence type="ECO:0000256" key="12">
    <source>
        <dbReference type="SAM" id="Phobius"/>
    </source>
</evidence>
<keyword evidence="7" id="KW-0479">Metal-binding</keyword>
<keyword evidence="14" id="KW-1185">Reference proteome</keyword>
<keyword evidence="11 12" id="KW-0472">Membrane</keyword>
<evidence type="ECO:0000256" key="6">
    <source>
        <dbReference type="ARBA" id="ARBA00022692"/>
    </source>
</evidence>
<evidence type="ECO:0000313" key="14">
    <source>
        <dbReference type="Proteomes" id="UP000241771"/>
    </source>
</evidence>
<keyword evidence="3" id="KW-0813">Transport</keyword>
<feature type="transmembrane region" description="Helical" evidence="12">
    <location>
        <begin position="165"/>
        <end position="190"/>
    </location>
</feature>
<name>A0A2T3NPJ3_9GAMM</name>
<evidence type="ECO:0000256" key="9">
    <source>
        <dbReference type="ARBA" id="ARBA00022989"/>
    </source>
</evidence>
<comment type="caution">
    <text evidence="13">The sequence shown here is derived from an EMBL/GenBank/DDBJ whole genome shotgun (WGS) entry which is preliminary data.</text>
</comment>
<feature type="transmembrane region" description="Helical" evidence="12">
    <location>
        <begin position="123"/>
        <end position="145"/>
    </location>
</feature>
<evidence type="ECO:0000256" key="5">
    <source>
        <dbReference type="ARBA" id="ARBA00022617"/>
    </source>
</evidence>
<reference evidence="13 14" key="1">
    <citation type="submission" date="2018-01" db="EMBL/GenBank/DDBJ databases">
        <title>Whole genome sequencing of Histamine producing bacteria.</title>
        <authorList>
            <person name="Butler K."/>
        </authorList>
    </citation>
    <scope>NUCLEOTIDE SEQUENCE [LARGE SCALE GENOMIC DNA]</scope>
    <source>
        <strain evidence="13 14">DSM 100436</strain>
    </source>
</reference>
<dbReference type="PIRSF" id="PIRSF000267">
    <property type="entry name" value="Cyt_oxidse_sub2"/>
    <property type="match status" value="1"/>
</dbReference>
<dbReference type="GO" id="GO:0016682">
    <property type="term" value="F:oxidoreductase activity, acting on diphenols and related substances as donors, oxygen as acceptor"/>
    <property type="evidence" value="ECO:0007669"/>
    <property type="project" value="TreeGrafter"/>
</dbReference>
<dbReference type="NCBIfam" id="TIGR00203">
    <property type="entry name" value="cydB"/>
    <property type="match status" value="1"/>
</dbReference>
<keyword evidence="5" id="KW-0349">Heme</keyword>
<dbReference type="EMBL" id="PYMA01000012">
    <property type="protein sequence ID" value="PSW18189.1"/>
    <property type="molecule type" value="Genomic_DNA"/>
</dbReference>
<feature type="transmembrane region" description="Helical" evidence="12">
    <location>
        <begin position="263"/>
        <end position="282"/>
    </location>
</feature>
<evidence type="ECO:0000256" key="1">
    <source>
        <dbReference type="ARBA" id="ARBA00004651"/>
    </source>
</evidence>
<dbReference type="GO" id="GO:0019646">
    <property type="term" value="P:aerobic electron transport chain"/>
    <property type="evidence" value="ECO:0007669"/>
    <property type="project" value="TreeGrafter"/>
</dbReference>
<keyword evidence="10" id="KW-0408">Iron</keyword>
<organism evidence="13 14">
    <name type="scientific">Photobacterium sanctipauli</name>
    <dbReference type="NCBI Taxonomy" id="1342794"/>
    <lineage>
        <taxon>Bacteria</taxon>
        <taxon>Pseudomonadati</taxon>
        <taxon>Pseudomonadota</taxon>
        <taxon>Gammaproteobacteria</taxon>
        <taxon>Vibrionales</taxon>
        <taxon>Vibrionaceae</taxon>
        <taxon>Photobacterium</taxon>
    </lineage>
</organism>
<feature type="transmembrane region" description="Helical" evidence="12">
    <location>
        <begin position="12"/>
        <end position="39"/>
    </location>
</feature>
<feature type="transmembrane region" description="Helical" evidence="12">
    <location>
        <begin position="202"/>
        <end position="223"/>
    </location>
</feature>
<dbReference type="Proteomes" id="UP000241771">
    <property type="component" value="Unassembled WGS sequence"/>
</dbReference>
<dbReference type="GO" id="GO:0046872">
    <property type="term" value="F:metal ion binding"/>
    <property type="evidence" value="ECO:0007669"/>
    <property type="project" value="UniProtKB-KW"/>
</dbReference>
<evidence type="ECO:0000256" key="8">
    <source>
        <dbReference type="ARBA" id="ARBA00022982"/>
    </source>
</evidence>
<proteinExistence type="inferred from homology"/>
<accession>A0A2T3NPJ3</accession>
<protein>
    <submittedName>
        <fullName evidence="13">Cytochrome d ubiquinol oxidase subunit II</fullName>
    </submittedName>
</protein>
<keyword evidence="9 12" id="KW-1133">Transmembrane helix</keyword>
<keyword evidence="4" id="KW-1003">Cell membrane</keyword>
<dbReference type="InterPro" id="IPR003317">
    <property type="entry name" value="Cyt-d_oxidase_su2"/>
</dbReference>
<dbReference type="PANTHER" id="PTHR43141:SF5">
    <property type="entry name" value="CYTOCHROME BD-I UBIQUINOL OXIDASE SUBUNIT 2"/>
    <property type="match status" value="1"/>
</dbReference>
<sequence>MFDYETLRFIAWVIIGLILIGFAITDGFDMGVSALLPILGRSDKERRIMINSVAPHWDGNQVWLITAGGAIFAVWPLVYAVSFSGFYIAMILALAALWLRPVGFDYRSKIDSPAWRATCDNALCLGGLIPSVIFGVAFGNLLQGIPFELNEFLMTSYKGSFFGLLNPFALLCGLVSLSMILTQGATWLLMKTRGYLHHRASNFAQVSALATTLLFVLSGIWAYNLDGYVITSQLATDAAANPLNKEVSTVAHGLFTNFNQNPILWLIPALAAIAPAITAISARNKKDGTAFLMSSLTAASIILTAGIALFPVIIPSSLNPSQSLTIWDATSSEKTLGIVTVVSLIMVPTILGYTLWCYRKMFGRLDEQYIEKNNSSLY</sequence>
<evidence type="ECO:0000256" key="10">
    <source>
        <dbReference type="ARBA" id="ARBA00023004"/>
    </source>
</evidence>
<evidence type="ECO:0000256" key="3">
    <source>
        <dbReference type="ARBA" id="ARBA00022448"/>
    </source>
</evidence>
<keyword evidence="6 12" id="KW-0812">Transmembrane</keyword>
<comment type="similarity">
    <text evidence="2">Belongs to the cytochrome ubiquinol oxidase subunit 2 family.</text>
</comment>
<dbReference type="GO" id="GO:0070069">
    <property type="term" value="C:cytochrome complex"/>
    <property type="evidence" value="ECO:0007669"/>
    <property type="project" value="TreeGrafter"/>
</dbReference>
<evidence type="ECO:0000256" key="11">
    <source>
        <dbReference type="ARBA" id="ARBA00023136"/>
    </source>
</evidence>
<comment type="subcellular location">
    <subcellularLocation>
        <location evidence="1">Cell membrane</location>
        <topology evidence="1">Multi-pass membrane protein</topology>
    </subcellularLocation>
</comment>
<dbReference type="GO" id="GO:0009055">
    <property type="term" value="F:electron transfer activity"/>
    <property type="evidence" value="ECO:0007669"/>
    <property type="project" value="TreeGrafter"/>
</dbReference>
<feature type="transmembrane region" description="Helical" evidence="12">
    <location>
        <begin position="289"/>
        <end position="314"/>
    </location>
</feature>
<feature type="transmembrane region" description="Helical" evidence="12">
    <location>
        <begin position="84"/>
        <end position="102"/>
    </location>
</feature>
<dbReference type="Pfam" id="PF02322">
    <property type="entry name" value="Cyt_bd_oxida_II"/>
    <property type="match status" value="1"/>
</dbReference>
<feature type="transmembrane region" description="Helical" evidence="12">
    <location>
        <begin position="334"/>
        <end position="356"/>
    </location>
</feature>
<keyword evidence="8" id="KW-0249">Electron transport</keyword>
<gene>
    <name evidence="13" type="primary">cydB</name>
    <name evidence="13" type="ORF">C9I98_17570</name>
</gene>
<evidence type="ECO:0000313" key="13">
    <source>
        <dbReference type="EMBL" id="PSW18189.1"/>
    </source>
</evidence>
<evidence type="ECO:0000256" key="7">
    <source>
        <dbReference type="ARBA" id="ARBA00022723"/>
    </source>
</evidence>
<dbReference type="PANTHER" id="PTHR43141">
    <property type="entry name" value="CYTOCHROME BD2 SUBUNIT II"/>
    <property type="match status" value="1"/>
</dbReference>
<dbReference type="AlphaFoldDB" id="A0A2T3NPJ3"/>